<dbReference type="AlphaFoldDB" id="A0A7S7LWZ1"/>
<dbReference type="RefSeq" id="WP_194371638.1">
    <property type="nucleotide sequence ID" value="NZ_CP054492.1"/>
</dbReference>
<sequence length="324" mass="36837">MKLLLSLLMLLTVANAQDKLETSKTSCIQQSVYPNKTLDEQKKILIEKAKQKSLEELYGTLIVSKTDIENGKLVSDAIKSRAVGAVRVKGNPSFYNGKNLGEICTDVNVYITKKDLEKYRPKKVSLTHFCFNDPAVAMKDIKQQAKYGAYKEMISQYKASLKLSGEQSEQLIHEFVISNDKFDFDTASYCFNAVGTILPYELEMDENIQIKKVTSIKEVLSKNQTWRGYYICGQGKTNLDVNIKYVDSEDIKATFKFSGNGRGEFELYGIYNKETKELNFMPGKWIYNPNGYSTVGMKGYIINDKIYRGNIDSGCQEFEVKLKK</sequence>
<evidence type="ECO:0000313" key="2">
    <source>
        <dbReference type="EMBL" id="QOY53003.1"/>
    </source>
</evidence>
<dbReference type="KEGG" id="sbal:HUE88_04785"/>
<reference evidence="2 3" key="1">
    <citation type="submission" date="2020-05" db="EMBL/GenBank/DDBJ databases">
        <title>Sulfurimonas marisnigri, sp. nov., and Sulfurimonas baltica, sp. nov., manganese oxide reducing chemolithoautotrophs of the class Epsilonproteobacteria isolated from the pelagic redoxclines of the Black and Baltic Seas and emended description of the genus Sulfurimonas.</title>
        <authorList>
            <person name="Henkel J.V."/>
            <person name="Laudan C."/>
            <person name="Werner J."/>
            <person name="Neu T."/>
            <person name="Plewe S."/>
            <person name="Sproer C."/>
            <person name="Bunk B."/>
            <person name="Schulz-Vogt H.N."/>
        </authorList>
    </citation>
    <scope>NUCLEOTIDE SEQUENCE [LARGE SCALE GENOMIC DNA]</scope>
    <source>
        <strain evidence="2 3">GD2</strain>
    </source>
</reference>
<name>A0A7S7LWZ1_9BACT</name>
<feature type="signal peptide" evidence="1">
    <location>
        <begin position="1"/>
        <end position="16"/>
    </location>
</feature>
<keyword evidence="3" id="KW-1185">Reference proteome</keyword>
<feature type="chain" id="PRO_5032267719" evidence="1">
    <location>
        <begin position="17"/>
        <end position="324"/>
    </location>
</feature>
<dbReference type="Proteomes" id="UP000593994">
    <property type="component" value="Chromosome"/>
</dbReference>
<dbReference type="EMBL" id="CP054492">
    <property type="protein sequence ID" value="QOY53003.1"/>
    <property type="molecule type" value="Genomic_DNA"/>
</dbReference>
<organism evidence="2 3">
    <name type="scientific">Candidatus Sulfurimonas baltica</name>
    <dbReference type="NCBI Taxonomy" id="2740404"/>
    <lineage>
        <taxon>Bacteria</taxon>
        <taxon>Pseudomonadati</taxon>
        <taxon>Campylobacterota</taxon>
        <taxon>Epsilonproteobacteria</taxon>
        <taxon>Campylobacterales</taxon>
        <taxon>Sulfurimonadaceae</taxon>
        <taxon>Sulfurimonas</taxon>
    </lineage>
</organism>
<gene>
    <name evidence="2" type="ORF">HUE88_04785</name>
</gene>
<proteinExistence type="predicted"/>
<accession>A0A7S7LWZ1</accession>
<keyword evidence="1" id="KW-0732">Signal</keyword>
<evidence type="ECO:0000313" key="3">
    <source>
        <dbReference type="Proteomes" id="UP000593994"/>
    </source>
</evidence>
<evidence type="ECO:0000256" key="1">
    <source>
        <dbReference type="SAM" id="SignalP"/>
    </source>
</evidence>
<protein>
    <submittedName>
        <fullName evidence="2">Uncharacterized protein</fullName>
    </submittedName>
</protein>